<dbReference type="GO" id="GO:0016020">
    <property type="term" value="C:membrane"/>
    <property type="evidence" value="ECO:0007669"/>
    <property type="project" value="InterPro"/>
</dbReference>
<dbReference type="PANTHER" id="PTHR24421:SF63">
    <property type="entry name" value="SENSOR HISTIDINE KINASE DESK"/>
    <property type="match status" value="1"/>
</dbReference>
<reference evidence="7 8" key="1">
    <citation type="submission" date="2020-01" db="EMBL/GenBank/DDBJ databases">
        <title>Sphingomonas sp. C33 whole genome sequece.</title>
        <authorList>
            <person name="Park C."/>
        </authorList>
    </citation>
    <scope>NUCLEOTIDE SEQUENCE [LARGE SCALE GENOMIC DNA]</scope>
    <source>
        <strain evidence="7 8">C33</strain>
    </source>
</reference>
<dbReference type="GO" id="GO:0046983">
    <property type="term" value="F:protein dimerization activity"/>
    <property type="evidence" value="ECO:0007669"/>
    <property type="project" value="InterPro"/>
</dbReference>
<dbReference type="Pfam" id="PF07730">
    <property type="entry name" value="HisKA_3"/>
    <property type="match status" value="1"/>
</dbReference>
<evidence type="ECO:0000259" key="5">
    <source>
        <dbReference type="Pfam" id="PF02518"/>
    </source>
</evidence>
<dbReference type="InterPro" id="IPR050482">
    <property type="entry name" value="Sensor_HK_TwoCompSys"/>
</dbReference>
<dbReference type="InterPro" id="IPR011712">
    <property type="entry name" value="Sig_transdc_His_kin_sub3_dim/P"/>
</dbReference>
<feature type="transmembrane region" description="Helical" evidence="4">
    <location>
        <begin position="37"/>
        <end position="57"/>
    </location>
</feature>
<keyword evidence="8" id="KW-1185">Reference proteome</keyword>
<protein>
    <submittedName>
        <fullName evidence="7">Two-component sensor histidine kinase</fullName>
    </submittedName>
</protein>
<dbReference type="InterPro" id="IPR003594">
    <property type="entry name" value="HATPase_dom"/>
</dbReference>
<keyword evidence="3" id="KW-0902">Two-component regulatory system</keyword>
<feature type="transmembrane region" description="Helical" evidence="4">
    <location>
        <begin position="102"/>
        <end position="121"/>
    </location>
</feature>
<evidence type="ECO:0000256" key="1">
    <source>
        <dbReference type="ARBA" id="ARBA00022679"/>
    </source>
</evidence>
<dbReference type="Gene3D" id="1.20.5.1930">
    <property type="match status" value="1"/>
</dbReference>
<dbReference type="KEGG" id="schy:GVO57_06200"/>
<feature type="domain" description="Signal transduction histidine kinase subgroup 3 dimerisation and phosphoacceptor" evidence="6">
    <location>
        <begin position="172"/>
        <end position="235"/>
    </location>
</feature>
<dbReference type="Gene3D" id="3.30.565.10">
    <property type="entry name" value="Histidine kinase-like ATPase, C-terminal domain"/>
    <property type="match status" value="1"/>
</dbReference>
<evidence type="ECO:0000259" key="6">
    <source>
        <dbReference type="Pfam" id="PF07730"/>
    </source>
</evidence>
<name>A0A7Z2NW18_9SPHN</name>
<dbReference type="Proteomes" id="UP000464468">
    <property type="component" value="Chromosome"/>
</dbReference>
<dbReference type="RefSeq" id="WP_160592434.1">
    <property type="nucleotide sequence ID" value="NZ_CP047895.1"/>
</dbReference>
<keyword evidence="1" id="KW-0808">Transferase</keyword>
<dbReference type="EMBL" id="CP047895">
    <property type="protein sequence ID" value="QHL90506.1"/>
    <property type="molecule type" value="Genomic_DNA"/>
</dbReference>
<keyword evidence="4" id="KW-0472">Membrane</keyword>
<proteinExistence type="predicted"/>
<evidence type="ECO:0000256" key="3">
    <source>
        <dbReference type="ARBA" id="ARBA00023012"/>
    </source>
</evidence>
<organism evidence="7 8">
    <name type="scientific">Sphingomonas changnyeongensis</name>
    <dbReference type="NCBI Taxonomy" id="2698679"/>
    <lineage>
        <taxon>Bacteria</taxon>
        <taxon>Pseudomonadati</taxon>
        <taxon>Pseudomonadota</taxon>
        <taxon>Alphaproteobacteria</taxon>
        <taxon>Sphingomonadales</taxon>
        <taxon>Sphingomonadaceae</taxon>
        <taxon>Sphingomonas</taxon>
    </lineage>
</organism>
<sequence length="359" mass="37450">MATARPRLWQSFDHPAIWLAYLPLFFIPWFIRQPSPAQMLLACAGLGLFLIVYFAAINATGWRLVALATTCLMLSFALAFTGSNWTVISIYAAATVAWLRPAWRAAFAVGLFAAASTGLALATGQPPLYWVLGVLLMLMVGIGNISRAAVQEKNRELAAAQEEVRHFAAAAERERIGRDLHDLLGRTLTLIAIKADLAARLSAAAPDKAAAEMRDVAAAAREGLVEVRAAVSGMTGASLAHEIGASQAALTAAGIACQVDGDADRIDPGTSAVLAMALREAVTNVIRHSGARTCRIALVQQPGGLELRVSDDGDGQAVRPGGGIAGLTARLSAAGGDLAVEGDAQGTRLTARLPLGRAA</sequence>
<evidence type="ECO:0000256" key="4">
    <source>
        <dbReference type="SAM" id="Phobius"/>
    </source>
</evidence>
<feature type="transmembrane region" description="Helical" evidence="4">
    <location>
        <begin position="128"/>
        <end position="146"/>
    </location>
</feature>
<evidence type="ECO:0000313" key="7">
    <source>
        <dbReference type="EMBL" id="QHL90506.1"/>
    </source>
</evidence>
<dbReference type="InterPro" id="IPR036890">
    <property type="entry name" value="HATPase_C_sf"/>
</dbReference>
<dbReference type="Pfam" id="PF02518">
    <property type="entry name" value="HATPase_c"/>
    <property type="match status" value="1"/>
</dbReference>
<dbReference type="PANTHER" id="PTHR24421">
    <property type="entry name" value="NITRATE/NITRITE SENSOR PROTEIN NARX-RELATED"/>
    <property type="match status" value="1"/>
</dbReference>
<dbReference type="AlphaFoldDB" id="A0A7Z2NW18"/>
<gene>
    <name evidence="7" type="ORF">GVO57_06200</name>
</gene>
<evidence type="ECO:0000313" key="8">
    <source>
        <dbReference type="Proteomes" id="UP000464468"/>
    </source>
</evidence>
<keyword evidence="4" id="KW-0812">Transmembrane</keyword>
<keyword evidence="4" id="KW-1133">Transmembrane helix</keyword>
<keyword evidence="2 7" id="KW-0418">Kinase</keyword>
<evidence type="ECO:0000256" key="2">
    <source>
        <dbReference type="ARBA" id="ARBA00022777"/>
    </source>
</evidence>
<feature type="transmembrane region" description="Helical" evidence="4">
    <location>
        <begin position="12"/>
        <end position="31"/>
    </location>
</feature>
<accession>A0A7Z2NW18</accession>
<feature type="domain" description="Histidine kinase/HSP90-like ATPase" evidence="5">
    <location>
        <begin position="274"/>
        <end position="356"/>
    </location>
</feature>
<dbReference type="CDD" id="cd16917">
    <property type="entry name" value="HATPase_UhpB-NarQ-NarX-like"/>
    <property type="match status" value="1"/>
</dbReference>
<dbReference type="SUPFAM" id="SSF55874">
    <property type="entry name" value="ATPase domain of HSP90 chaperone/DNA topoisomerase II/histidine kinase"/>
    <property type="match status" value="1"/>
</dbReference>
<dbReference type="GO" id="GO:0000155">
    <property type="term" value="F:phosphorelay sensor kinase activity"/>
    <property type="evidence" value="ECO:0007669"/>
    <property type="project" value="InterPro"/>
</dbReference>